<protein>
    <submittedName>
        <fullName evidence="2">Uncharacterized protein</fullName>
    </submittedName>
</protein>
<feature type="compositionally biased region" description="Low complexity" evidence="1">
    <location>
        <begin position="748"/>
        <end position="768"/>
    </location>
</feature>
<feature type="compositionally biased region" description="Polar residues" evidence="1">
    <location>
        <begin position="1006"/>
        <end position="1022"/>
    </location>
</feature>
<feature type="region of interest" description="Disordered" evidence="1">
    <location>
        <begin position="523"/>
        <end position="542"/>
    </location>
</feature>
<feature type="compositionally biased region" description="Low complexity" evidence="1">
    <location>
        <begin position="1055"/>
        <end position="1108"/>
    </location>
</feature>
<feature type="compositionally biased region" description="Acidic residues" evidence="1">
    <location>
        <begin position="222"/>
        <end position="235"/>
    </location>
</feature>
<feature type="compositionally biased region" description="Low complexity" evidence="1">
    <location>
        <begin position="782"/>
        <end position="799"/>
    </location>
</feature>
<dbReference type="Proteomes" id="UP000807306">
    <property type="component" value="Unassembled WGS sequence"/>
</dbReference>
<feature type="compositionally biased region" description="Low complexity" evidence="1">
    <location>
        <begin position="973"/>
        <end position="991"/>
    </location>
</feature>
<feature type="region of interest" description="Disordered" evidence="1">
    <location>
        <begin position="600"/>
        <end position="628"/>
    </location>
</feature>
<reference evidence="2" key="1">
    <citation type="submission" date="2020-11" db="EMBL/GenBank/DDBJ databases">
        <authorList>
            <consortium name="DOE Joint Genome Institute"/>
            <person name="Ahrendt S."/>
            <person name="Riley R."/>
            <person name="Andreopoulos W."/>
            <person name="Labutti K."/>
            <person name="Pangilinan J."/>
            <person name="Ruiz-Duenas F.J."/>
            <person name="Barrasa J.M."/>
            <person name="Sanchez-Garcia M."/>
            <person name="Camarero S."/>
            <person name="Miyauchi S."/>
            <person name="Serrano A."/>
            <person name="Linde D."/>
            <person name="Babiker R."/>
            <person name="Drula E."/>
            <person name="Ayuso-Fernandez I."/>
            <person name="Pacheco R."/>
            <person name="Padilla G."/>
            <person name="Ferreira P."/>
            <person name="Barriuso J."/>
            <person name="Kellner H."/>
            <person name="Castanera R."/>
            <person name="Alfaro M."/>
            <person name="Ramirez L."/>
            <person name="Pisabarro A.G."/>
            <person name="Kuo A."/>
            <person name="Tritt A."/>
            <person name="Lipzen A."/>
            <person name="He G."/>
            <person name="Yan M."/>
            <person name="Ng V."/>
            <person name="Cullen D."/>
            <person name="Martin F."/>
            <person name="Rosso M.-N."/>
            <person name="Henrissat B."/>
            <person name="Hibbett D."/>
            <person name="Martinez A.T."/>
            <person name="Grigoriev I.V."/>
        </authorList>
    </citation>
    <scope>NUCLEOTIDE SEQUENCE</scope>
    <source>
        <strain evidence="2">CBS 506.95</strain>
    </source>
</reference>
<comment type="caution">
    <text evidence="2">The sequence shown here is derived from an EMBL/GenBank/DDBJ whole genome shotgun (WGS) entry which is preliminary data.</text>
</comment>
<feature type="compositionally biased region" description="Basic residues" evidence="1">
    <location>
        <begin position="378"/>
        <end position="389"/>
    </location>
</feature>
<feature type="region of interest" description="Disordered" evidence="1">
    <location>
        <begin position="649"/>
        <end position="1151"/>
    </location>
</feature>
<evidence type="ECO:0000313" key="2">
    <source>
        <dbReference type="EMBL" id="KAF9534629.1"/>
    </source>
</evidence>
<feature type="compositionally biased region" description="Low complexity" evidence="1">
    <location>
        <begin position="934"/>
        <end position="947"/>
    </location>
</feature>
<feature type="compositionally biased region" description="Low complexity" evidence="1">
    <location>
        <begin position="170"/>
        <end position="179"/>
    </location>
</feature>
<feature type="compositionally biased region" description="Low complexity" evidence="1">
    <location>
        <begin position="523"/>
        <end position="538"/>
    </location>
</feature>
<evidence type="ECO:0000256" key="1">
    <source>
        <dbReference type="SAM" id="MobiDB-lite"/>
    </source>
</evidence>
<sequence>MESDSSDILGQKTMPVARMSNSQRSSFSTTKLAFYGVALLVSYAVGQRLWKRFLLWRERSYKLATRRRHGIPDDDLRPFNVAYTEAVMRTREEESKKYATTRPAVPQRESIDLGEAVYNQNLRQRPIAHTNEPNPRATVGPVPGGYSSRYNDSLPQPARSHHDHHTDGPAYAPSASSSRRLSRHSARLVIGESTSDAEAKKRGWIVEEDEEHEAKKTRVEGDELIDGDDDAEFDEAAPRRGSKRGIREDEDVDEGKVSSKSRGKRARKVSGRHSYQVDHTMDIDDDDEEMDDITDLKPISRGKKRDRAEAGSTFGADDDDSGAEHEDDSKLRRRRRKRRTVAKRKSEASYLLNKKRQRDVDEDVSEDSEGSSPSKRSSNTRKRGKRSSANRRDYERQRSDVSMDESLTSNRSKHRDIGDEWENNGVRWKIGLNGQKLRLALVKKARQRFMMPKDSQHPDREANMQICVETWLSDEEYQQAKADHALAWQESPRHDGERLFLDTSNGIPFPQHVPGKNLLWSTSATSTPTISPASHSPSEGTPEIYQPRVSHSSYRHSLGGSTGLPGSPFGNTGMPTVKRISSTSRALSMSGSLNGLTPFAGSLNGHESPAPGLSDSTIASPRSPGPKVFSKWEKQELEAKAIMKVREANKKKEMEREAKLKAEKDAKEKVEKEKALSAENARLEREKAEKDRLDRERAEKESKQREETSAKASATSVPNITVVPPPGTFNGTGGGAVPNTFFNPPKPAELTPTPTAAPSTTNFFSKSAEPPKPAPSTFSFGSTPSAAPTPAAQPTTSPFSLPPPPTPIAEKKETTPATTATPASGPALFSHMGPPPQPTQPSEQSKPNPLFSFPKANASSTTTSTPGASFSAANPVKFGFPTSGGSSSNATSTPATAPGSSLSGALGGPADSKANVAAAPPLFNFKAPTTSSQPAGAFPGTGTGAAANPSFGFGNKPPAFSSTTTNGTKEAAKPAFGTTTTAFGTATKSTPFGQENNTPSPFGATTLGSAFGQPTNGTTTSAFGGASASIAPSPFGASSTPNPFATNNAKPEAKTTFSFGPSTSSSTPAATSGSTFSFGATKSATPAPASASAFSFGGSSGAAVTSTKPSPFGAPASTTSNSLFGNAATNTTTTPATSTPAPVFSFGTPAK</sequence>
<feature type="region of interest" description="Disordered" evidence="1">
    <location>
        <begin position="125"/>
        <end position="418"/>
    </location>
</feature>
<dbReference type="EMBL" id="MU157825">
    <property type="protein sequence ID" value="KAF9534629.1"/>
    <property type="molecule type" value="Genomic_DNA"/>
</dbReference>
<feature type="compositionally biased region" description="Low complexity" evidence="1">
    <location>
        <begin position="1126"/>
        <end position="1142"/>
    </location>
</feature>
<accession>A0A9P6ETB6</accession>
<feature type="compositionally biased region" description="Basic and acidic residues" evidence="1">
    <location>
        <begin position="390"/>
        <end position="401"/>
    </location>
</feature>
<feature type="compositionally biased region" description="Polar residues" evidence="1">
    <location>
        <begin position="1036"/>
        <end position="1049"/>
    </location>
</feature>
<organism evidence="2 3">
    <name type="scientific">Crepidotus variabilis</name>
    <dbReference type="NCBI Taxonomy" id="179855"/>
    <lineage>
        <taxon>Eukaryota</taxon>
        <taxon>Fungi</taxon>
        <taxon>Dikarya</taxon>
        <taxon>Basidiomycota</taxon>
        <taxon>Agaricomycotina</taxon>
        <taxon>Agaricomycetes</taxon>
        <taxon>Agaricomycetidae</taxon>
        <taxon>Agaricales</taxon>
        <taxon>Agaricineae</taxon>
        <taxon>Crepidotaceae</taxon>
        <taxon>Crepidotus</taxon>
    </lineage>
</organism>
<feature type="compositionally biased region" description="Acidic residues" evidence="1">
    <location>
        <begin position="283"/>
        <end position="293"/>
    </location>
</feature>
<dbReference type="OrthoDB" id="9451547at2759"/>
<feature type="compositionally biased region" description="Basic residues" evidence="1">
    <location>
        <begin position="259"/>
        <end position="271"/>
    </location>
</feature>
<feature type="compositionally biased region" description="Polar residues" evidence="1">
    <location>
        <begin position="710"/>
        <end position="719"/>
    </location>
</feature>
<feature type="compositionally biased region" description="Acidic residues" evidence="1">
    <location>
        <begin position="360"/>
        <end position="369"/>
    </location>
</feature>
<evidence type="ECO:0000313" key="3">
    <source>
        <dbReference type="Proteomes" id="UP000807306"/>
    </source>
</evidence>
<feature type="compositionally biased region" description="Basic and acidic residues" evidence="1">
    <location>
        <begin position="649"/>
        <end position="709"/>
    </location>
</feature>
<name>A0A9P6ETB6_9AGAR</name>
<feature type="region of interest" description="Disordered" evidence="1">
    <location>
        <begin position="91"/>
        <end position="112"/>
    </location>
</feature>
<feature type="compositionally biased region" description="Low complexity" evidence="1">
    <location>
        <begin position="856"/>
        <end position="873"/>
    </location>
</feature>
<feature type="compositionally biased region" description="Basic and acidic residues" evidence="1">
    <location>
        <begin position="212"/>
        <end position="221"/>
    </location>
</feature>
<feature type="region of interest" description="Disordered" evidence="1">
    <location>
        <begin position="1"/>
        <end position="22"/>
    </location>
</feature>
<proteinExistence type="predicted"/>
<feature type="compositionally biased region" description="Low complexity" evidence="1">
    <location>
        <begin position="881"/>
        <end position="912"/>
    </location>
</feature>
<feature type="compositionally biased region" description="Basic residues" evidence="1">
    <location>
        <begin position="331"/>
        <end position="343"/>
    </location>
</feature>
<dbReference type="AlphaFoldDB" id="A0A9P6ETB6"/>
<gene>
    <name evidence="2" type="ORF">CPB83DRAFT_878985</name>
</gene>
<keyword evidence="3" id="KW-1185">Reference proteome</keyword>